<feature type="region of interest" description="Disordered" evidence="21">
    <location>
        <begin position="1"/>
        <end position="20"/>
    </location>
</feature>
<protein>
    <recommendedName>
        <fullName evidence="19">Glutamate synthase [NADPH] large chain</fullName>
        <ecNumber evidence="5">1.4.1.13</ecNumber>
    </recommendedName>
    <alternativeName>
        <fullName evidence="20">Glutamate synthase subunit alpha</fullName>
    </alternativeName>
</protein>
<dbReference type="Gene3D" id="3.20.20.70">
    <property type="entry name" value="Aldolase class I"/>
    <property type="match status" value="2"/>
</dbReference>
<keyword evidence="24" id="KW-1185">Reference proteome</keyword>
<comment type="cofactor">
    <cofactor evidence="1">
        <name>FMN</name>
        <dbReference type="ChEBI" id="CHEBI:58210"/>
    </cofactor>
</comment>
<keyword evidence="7" id="KW-0285">Flavoprotein</keyword>
<gene>
    <name evidence="23" type="primary">gltB</name>
    <name evidence="23" type="ORF">FEF65_04950</name>
</gene>
<evidence type="ECO:0000256" key="5">
    <source>
        <dbReference type="ARBA" id="ARBA00012079"/>
    </source>
</evidence>
<keyword evidence="8" id="KW-0288">FMN</keyword>
<keyword evidence="12 23" id="KW-0560">Oxidoreductase</keyword>
<evidence type="ECO:0000256" key="15">
    <source>
        <dbReference type="ARBA" id="ARBA00023164"/>
    </source>
</evidence>
<evidence type="ECO:0000256" key="1">
    <source>
        <dbReference type="ARBA" id="ARBA00001917"/>
    </source>
</evidence>
<evidence type="ECO:0000256" key="11">
    <source>
        <dbReference type="ARBA" id="ARBA00022962"/>
    </source>
</evidence>
<dbReference type="FunFam" id="2.160.20.60:FF:000001">
    <property type="entry name" value="Glutamate synthase, large subunit"/>
    <property type="match status" value="1"/>
</dbReference>
<dbReference type="Gene3D" id="3.60.20.10">
    <property type="entry name" value="Glutamine Phosphoribosylpyrophosphate, subunit 1, domain 1"/>
    <property type="match status" value="1"/>
</dbReference>
<evidence type="ECO:0000256" key="18">
    <source>
        <dbReference type="ARBA" id="ARBA00048151"/>
    </source>
</evidence>
<dbReference type="Proteomes" id="UP000306585">
    <property type="component" value="Unassembled WGS sequence"/>
</dbReference>
<comment type="caution">
    <text evidence="23">The sequence shown here is derived from an EMBL/GenBank/DDBJ whole genome shotgun (WGS) entry which is preliminary data.</text>
</comment>
<evidence type="ECO:0000313" key="23">
    <source>
        <dbReference type="EMBL" id="TLS67803.1"/>
    </source>
</evidence>
<keyword evidence="13" id="KW-0408">Iron</keyword>
<dbReference type="FunFam" id="3.20.20.70:FF:000053">
    <property type="entry name" value="Glutamate synthase large subunit"/>
    <property type="match status" value="1"/>
</dbReference>
<keyword evidence="10" id="KW-0274">FAD</keyword>
<dbReference type="InterPro" id="IPR002932">
    <property type="entry name" value="Glu_synthdom"/>
</dbReference>
<dbReference type="InterPro" id="IPR029055">
    <property type="entry name" value="Ntn_hydrolases_N"/>
</dbReference>
<dbReference type="InterPro" id="IPR006982">
    <property type="entry name" value="Glu_synth_centr_N"/>
</dbReference>
<evidence type="ECO:0000256" key="10">
    <source>
        <dbReference type="ARBA" id="ARBA00022827"/>
    </source>
</evidence>
<dbReference type="PANTHER" id="PTHR11938">
    <property type="entry name" value="FAD NADPH DEHYDROGENASE/OXIDOREDUCTASE"/>
    <property type="match status" value="1"/>
</dbReference>
<evidence type="ECO:0000313" key="24">
    <source>
        <dbReference type="Proteomes" id="UP000306585"/>
    </source>
</evidence>
<keyword evidence="16" id="KW-0003">3Fe-4S</keyword>
<dbReference type="Pfam" id="PF01493">
    <property type="entry name" value="GXGXG"/>
    <property type="match status" value="1"/>
</dbReference>
<evidence type="ECO:0000256" key="14">
    <source>
        <dbReference type="ARBA" id="ARBA00023014"/>
    </source>
</evidence>
<dbReference type="CDD" id="cd00713">
    <property type="entry name" value="GltS"/>
    <property type="match status" value="1"/>
</dbReference>
<keyword evidence="15" id="KW-0314">Glutamate biosynthesis</keyword>
<name>A0A5R9GTK7_9PROT</name>
<evidence type="ECO:0000256" key="13">
    <source>
        <dbReference type="ARBA" id="ARBA00023004"/>
    </source>
</evidence>
<comment type="pathway">
    <text evidence="17">Amino-acid biosynthesis; L-glutamate biosynthesis via GLT pathway; L-glutamate from 2-oxoglutarate and L-glutamine (NADP(+) route): step 1/1.</text>
</comment>
<dbReference type="GO" id="GO:0006537">
    <property type="term" value="P:glutamate biosynthetic process"/>
    <property type="evidence" value="ECO:0007669"/>
    <property type="project" value="UniProtKB-KW"/>
</dbReference>
<evidence type="ECO:0000256" key="12">
    <source>
        <dbReference type="ARBA" id="ARBA00023002"/>
    </source>
</evidence>
<evidence type="ECO:0000256" key="17">
    <source>
        <dbReference type="ARBA" id="ARBA00037898"/>
    </source>
</evidence>
<comment type="catalytic activity">
    <reaction evidence="18">
        <text>2 L-glutamate + NADP(+) = L-glutamine + 2-oxoglutarate + NADPH + H(+)</text>
        <dbReference type="Rhea" id="RHEA:15501"/>
        <dbReference type="ChEBI" id="CHEBI:15378"/>
        <dbReference type="ChEBI" id="CHEBI:16810"/>
        <dbReference type="ChEBI" id="CHEBI:29985"/>
        <dbReference type="ChEBI" id="CHEBI:57783"/>
        <dbReference type="ChEBI" id="CHEBI:58349"/>
        <dbReference type="ChEBI" id="CHEBI:58359"/>
        <dbReference type="EC" id="1.4.1.13"/>
    </reaction>
</comment>
<dbReference type="RefSeq" id="WP_138238699.1">
    <property type="nucleotide sequence ID" value="NZ_VBRY01000004.1"/>
</dbReference>
<evidence type="ECO:0000256" key="2">
    <source>
        <dbReference type="ARBA" id="ARBA00001927"/>
    </source>
</evidence>
<sequence>MSQSQPSVNQTVKRAPGRQGLYDPKHEHDACGVGFVAHIKNRKSHDIVEKGLEILERLTHRGASGADPREGDGAGILLQIPHHFFAAVTADLGFELPSEGDYGVGMIFFPRNEEHRLTCQNLYEKAIADEGQTLLGWRDVPVDAVRADLPESVTACEPFIRQVFVARGSNCADQNAFERKLYVIRKVVSSAVTALGFEDAANFYTASLSSRTIVYKGMFHSHQVAPYYEDLRDARVTSALALVHQRFSTNTFPSWELAHPFRMMAHNGEINTVRGNINWMNARRHSMKSELLGEDLDKLWPISYEGQSDTACFDNALELLVAGGYSLAHAAMLMIPEAWSGNKLMDEQRRAFYEHHAALMEPWDGPAAVAFTDGRQIGATLDRNGLRPTRYLVTDDGLVLGASEMGVLDIPEETIVKKWRLQPGKMLLIDLEEGRIIDDAEIKQQLASARPYQEWLARTQIQLEDLPQEIAPQTPDRDTMLQRQQSFGYTQEDIKFLLTPMAVSGQEGTGSMGNDSPLAVLSNRAKPLYNYFRQLFAQVTNPPIDPIREEMVMSLTSIIGPRPNLLGLEESEPQLRLEVHQPILSNVDVEKIRHIDQYTDNRFRTITLSSCYPVDQGAEGMEAAIANLCKQAEEAVHGRYNIIILSDRGMNAENIAIPALLATSAVHHHLIRTGLRTETGLVVETGSAREVHHFACLAGYGAEAINPYLAFETLVDMKRQGQLPEDLSEAEIEKRFIKAIGKGLFKVMSKMGISTYQSYCGAQIFEAVGLSSELVNKYFTGTASQIEGAGLNEVAVEATQRHIDAFRGVMIYKNALDVGGDYAWRVRGDDHTLTPDVIAKVQHAIRTSSYPLYKEYAELINNQAGKLKTLRGLFKFRGGNPISIDEVEPAAEIVKRFATGAMSFGSISHEAHSTLAIAMNRIGGKSNTGEGGEEPARFKPMANGDSMRSAIKQVASGRFGVTTEYLANADQIQIKMAQGAKPGEGGQLPGHKVDKRIGRVRHSTPGVGLISPPPHHDIYSIEDLAQLIFDLKNTNPAADISVKLVSEIGVGTVAAGVVKAHADHVVIAGHDGGTGASPLTSIKHAGTPWELGLAETQQTLVLNRLRGRTVLQADGQMRTGRDVVIAALLGADEVAFGTIALIAEGCIMMRKCHLNTCPVGVATQDPELRAKFVGKPEDVVNFFMYVAEEAREIMAELGFRTFDEMIGRVDMLDTNEAIKHWKSQGLDLSPIFHQVEANGSSVYHTERQDHGLDKLIDNKLIAEAMPALENKTPVVIETPICNVNRSFGTMLAGEVAKRYGHAGLADDTIAIKARGTAGQSLGAWLTRGISIDLAGEGNDYVGKGLSGGRIAIYPPANSKIVAEENIIVGNTVLFGATEGECYFSGVGGERFAVRNSGAIAVIEGVGDHGCEYMTGGTVVVLGETGRNFAAGMSGGIAYVLDADGTFESRCNMAQVALEPVASEADALEVLDHQGPDLETHGRVDIKHALSQNDQKILMTLIQRHVHYTNSALGKRILANWSDYLGKFVKVIPVEYRRALAEMEAEKTATAKETIHG</sequence>
<evidence type="ECO:0000256" key="21">
    <source>
        <dbReference type="SAM" id="MobiDB-lite"/>
    </source>
</evidence>
<evidence type="ECO:0000256" key="8">
    <source>
        <dbReference type="ARBA" id="ARBA00022643"/>
    </source>
</evidence>
<dbReference type="CDD" id="cd00982">
    <property type="entry name" value="gltB_C"/>
    <property type="match status" value="1"/>
</dbReference>
<proteinExistence type="inferred from homology"/>
<evidence type="ECO:0000256" key="9">
    <source>
        <dbReference type="ARBA" id="ARBA00022723"/>
    </source>
</evidence>
<dbReference type="GO" id="GO:0004355">
    <property type="term" value="F:glutamate synthase (NADPH) activity"/>
    <property type="evidence" value="ECO:0007669"/>
    <property type="project" value="UniProtKB-EC"/>
</dbReference>
<feature type="compositionally biased region" description="Polar residues" evidence="21">
    <location>
        <begin position="1"/>
        <end position="12"/>
    </location>
</feature>
<accession>A0A5R9GTK7</accession>
<comment type="similarity">
    <text evidence="4">Belongs to the glutamate synthase family.</text>
</comment>
<evidence type="ECO:0000256" key="19">
    <source>
        <dbReference type="ARBA" id="ARBA00072108"/>
    </source>
</evidence>
<evidence type="ECO:0000256" key="20">
    <source>
        <dbReference type="ARBA" id="ARBA00079921"/>
    </source>
</evidence>
<dbReference type="EMBL" id="VBRY01000004">
    <property type="protein sequence ID" value="TLS67803.1"/>
    <property type="molecule type" value="Genomic_DNA"/>
</dbReference>
<dbReference type="PROSITE" id="PS51278">
    <property type="entry name" value="GATASE_TYPE_2"/>
    <property type="match status" value="1"/>
</dbReference>
<dbReference type="InterPro" id="IPR050711">
    <property type="entry name" value="ET-N_metabolism_enzyme"/>
</dbReference>
<keyword evidence="11" id="KW-0315">Glutamine amidotransferase</keyword>
<dbReference type="GO" id="GO:0019676">
    <property type="term" value="P:ammonia assimilation cycle"/>
    <property type="evidence" value="ECO:0007669"/>
    <property type="project" value="TreeGrafter"/>
</dbReference>
<dbReference type="Gene3D" id="2.160.20.60">
    <property type="entry name" value="Glutamate synthase, alpha subunit, C-terminal domain"/>
    <property type="match status" value="1"/>
</dbReference>
<dbReference type="InterPro" id="IPR002489">
    <property type="entry name" value="Glu_synth_asu_C"/>
</dbReference>
<dbReference type="GO" id="GO:0051538">
    <property type="term" value="F:3 iron, 4 sulfur cluster binding"/>
    <property type="evidence" value="ECO:0007669"/>
    <property type="project" value="UniProtKB-KW"/>
</dbReference>
<dbReference type="SUPFAM" id="SSF56235">
    <property type="entry name" value="N-terminal nucleophile aminohydrolases (Ntn hydrolases)"/>
    <property type="match status" value="1"/>
</dbReference>
<keyword evidence="6" id="KW-0028">Amino-acid biosynthesis</keyword>
<evidence type="ECO:0000256" key="6">
    <source>
        <dbReference type="ARBA" id="ARBA00022605"/>
    </source>
</evidence>
<dbReference type="SUPFAM" id="SSF69336">
    <property type="entry name" value="Alpha subunit of glutamate synthase, C-terminal domain"/>
    <property type="match status" value="1"/>
</dbReference>
<evidence type="ECO:0000256" key="4">
    <source>
        <dbReference type="ARBA" id="ARBA00009716"/>
    </source>
</evidence>
<dbReference type="CDD" id="cd02808">
    <property type="entry name" value="GltS_FMN"/>
    <property type="match status" value="1"/>
</dbReference>
<dbReference type="InterPro" id="IPR036485">
    <property type="entry name" value="Glu_synth_asu_C_sf"/>
</dbReference>
<dbReference type="GO" id="GO:0046872">
    <property type="term" value="F:metal ion binding"/>
    <property type="evidence" value="ECO:0007669"/>
    <property type="project" value="UniProtKB-KW"/>
</dbReference>
<dbReference type="NCBIfam" id="NF008730">
    <property type="entry name" value="PRK11750.1"/>
    <property type="match status" value="1"/>
</dbReference>
<organism evidence="23 24">
    <name type="scientific">Mariprofundus erugo</name>
    <dbReference type="NCBI Taxonomy" id="2528639"/>
    <lineage>
        <taxon>Bacteria</taxon>
        <taxon>Pseudomonadati</taxon>
        <taxon>Pseudomonadota</taxon>
        <taxon>Candidatius Mariprofundia</taxon>
        <taxon>Mariprofundales</taxon>
        <taxon>Mariprofundaceae</taxon>
        <taxon>Mariprofundus</taxon>
    </lineage>
</organism>
<dbReference type="Pfam" id="PF00310">
    <property type="entry name" value="GATase_2"/>
    <property type="match status" value="1"/>
</dbReference>
<dbReference type="PANTHER" id="PTHR11938:SF133">
    <property type="entry name" value="GLUTAMATE SYNTHASE (NADH)"/>
    <property type="match status" value="1"/>
</dbReference>
<evidence type="ECO:0000259" key="22">
    <source>
        <dbReference type="PROSITE" id="PS51278"/>
    </source>
</evidence>
<keyword evidence="14" id="KW-0411">Iron-sulfur</keyword>
<dbReference type="FunFam" id="3.20.20.70:FF:000031">
    <property type="entry name" value="Glutamate synthase 1 [NADH]"/>
    <property type="match status" value="1"/>
</dbReference>
<dbReference type="Pfam" id="PF01645">
    <property type="entry name" value="Glu_synthase"/>
    <property type="match status" value="1"/>
</dbReference>
<dbReference type="Pfam" id="PF04898">
    <property type="entry name" value="Glu_syn_central"/>
    <property type="match status" value="1"/>
</dbReference>
<keyword evidence="9" id="KW-0479">Metal-binding</keyword>
<comment type="cofactor">
    <cofactor evidence="2">
        <name>[3Fe-4S] cluster</name>
        <dbReference type="ChEBI" id="CHEBI:21137"/>
    </cofactor>
</comment>
<reference evidence="23 24" key="1">
    <citation type="journal article" date="2019" name="Appl. Environ. Microbiol.">
        <title>Environmental Evidence and Genomic Insight of Iron-oxidizing Bacteria Preference Towards More Corrosion Resistant Stainless Steel at Higher Salinities.</title>
        <authorList>
            <person name="Garrison C.E."/>
            <person name="Price K.A."/>
            <person name="Field E.K."/>
        </authorList>
    </citation>
    <scope>NUCLEOTIDE SEQUENCE [LARGE SCALE GENOMIC DNA]</scope>
    <source>
        <strain evidence="23 24">P3</strain>
    </source>
</reference>
<evidence type="ECO:0000256" key="7">
    <source>
        <dbReference type="ARBA" id="ARBA00022630"/>
    </source>
</evidence>
<dbReference type="FunFam" id="3.60.20.10:FF:000001">
    <property type="entry name" value="Glutamate synthase, large subunit"/>
    <property type="match status" value="1"/>
</dbReference>
<feature type="domain" description="Glutamine amidotransferase type-2" evidence="22">
    <location>
        <begin position="31"/>
        <end position="432"/>
    </location>
</feature>
<comment type="cofactor">
    <cofactor evidence="3">
        <name>FAD</name>
        <dbReference type="ChEBI" id="CHEBI:57692"/>
    </cofactor>
</comment>
<evidence type="ECO:0000256" key="3">
    <source>
        <dbReference type="ARBA" id="ARBA00001974"/>
    </source>
</evidence>
<evidence type="ECO:0000256" key="16">
    <source>
        <dbReference type="ARBA" id="ARBA00023291"/>
    </source>
</evidence>
<dbReference type="SUPFAM" id="SSF51395">
    <property type="entry name" value="FMN-linked oxidoreductases"/>
    <property type="match status" value="1"/>
</dbReference>
<dbReference type="InterPro" id="IPR013785">
    <property type="entry name" value="Aldolase_TIM"/>
</dbReference>
<dbReference type="InterPro" id="IPR017932">
    <property type="entry name" value="GATase_2_dom"/>
</dbReference>
<dbReference type="EC" id="1.4.1.13" evidence="5"/>